<reference evidence="3 4" key="1">
    <citation type="submission" date="2012-03" db="EMBL/GenBank/DDBJ databases">
        <title>The Genome Sequence of Bartonella tamiae Th239.</title>
        <authorList>
            <consortium name="The Broad Institute Genome Sequencing Platform"/>
            <consortium name="The Broad Institute Genome Sequencing Center for Infectious Disease"/>
            <person name="Feldgarden M."/>
            <person name="Kirby J."/>
            <person name="Kosoy M."/>
            <person name="Birtles R."/>
            <person name="Probert W.S."/>
            <person name="Chiaraviglio L."/>
            <person name="Young S.K."/>
            <person name="Zeng Q."/>
            <person name="Gargeya S."/>
            <person name="Fitzgerald M."/>
            <person name="Haas B."/>
            <person name="Abouelleil A."/>
            <person name="Alvarado L."/>
            <person name="Arachchi H.M."/>
            <person name="Berlin A."/>
            <person name="Chapman S.B."/>
            <person name="Gearin G."/>
            <person name="Goldberg J."/>
            <person name="Griggs A."/>
            <person name="Gujja S."/>
            <person name="Hansen M."/>
            <person name="Heiman D."/>
            <person name="Howarth C."/>
            <person name="Larimer J."/>
            <person name="Lui A."/>
            <person name="MacDonald P.J.P."/>
            <person name="McCowen C."/>
            <person name="Montmayeur A."/>
            <person name="Murphy C."/>
            <person name="Neiman D."/>
            <person name="Pearson M."/>
            <person name="Priest M."/>
            <person name="Roberts A."/>
            <person name="Saif S."/>
            <person name="Shea T."/>
            <person name="Sisk P."/>
            <person name="Stolte C."/>
            <person name="Sykes S."/>
            <person name="Wortman J."/>
            <person name="Nusbaum C."/>
            <person name="Birren B."/>
        </authorList>
    </citation>
    <scope>NUCLEOTIDE SEQUENCE [LARGE SCALE GENOMIC DNA]</scope>
    <source>
        <strain evidence="3 4">Th239</strain>
    </source>
</reference>
<dbReference type="GO" id="GO:0042602">
    <property type="term" value="F:riboflavin reductase (NADPH) activity"/>
    <property type="evidence" value="ECO:0007669"/>
    <property type="project" value="TreeGrafter"/>
</dbReference>
<dbReference type="Proteomes" id="UP000008952">
    <property type="component" value="Unassembled WGS sequence"/>
</dbReference>
<dbReference type="InterPro" id="IPR012349">
    <property type="entry name" value="Split_barrel_FMN-bd"/>
</dbReference>
<dbReference type="SUPFAM" id="SSF50475">
    <property type="entry name" value="FMN-binding split barrel"/>
    <property type="match status" value="1"/>
</dbReference>
<evidence type="ECO:0000313" key="4">
    <source>
        <dbReference type="Proteomes" id="UP000008952"/>
    </source>
</evidence>
<dbReference type="PANTHER" id="PTHR30466">
    <property type="entry name" value="FLAVIN REDUCTASE"/>
    <property type="match status" value="1"/>
</dbReference>
<dbReference type="Gene3D" id="2.30.110.10">
    <property type="entry name" value="Electron Transport, Fmn-binding Protein, Chain A"/>
    <property type="match status" value="1"/>
</dbReference>
<dbReference type="PATRIC" id="fig|1094558.3.peg.1439"/>
<dbReference type="SMART" id="SM00903">
    <property type="entry name" value="Flavin_Reduct"/>
    <property type="match status" value="1"/>
</dbReference>
<dbReference type="InterPro" id="IPR050268">
    <property type="entry name" value="NADH-dep_flavin_reductase"/>
</dbReference>
<dbReference type="PANTHER" id="PTHR30466:SF1">
    <property type="entry name" value="FMN REDUCTASE (NADH) RUTF"/>
    <property type="match status" value="1"/>
</dbReference>
<name>J1JUY7_9HYPH</name>
<keyword evidence="4" id="KW-1185">Reference proteome</keyword>
<protein>
    <recommendedName>
        <fullName evidence="2">Flavin reductase like domain-containing protein</fullName>
    </recommendedName>
</protein>
<dbReference type="GO" id="GO:0010181">
    <property type="term" value="F:FMN binding"/>
    <property type="evidence" value="ECO:0007669"/>
    <property type="project" value="InterPro"/>
</dbReference>
<proteinExistence type="predicted"/>
<evidence type="ECO:0000313" key="3">
    <source>
        <dbReference type="EMBL" id="EJF88787.1"/>
    </source>
</evidence>
<dbReference type="STRING" id="1094558.ME5_01338"/>
<dbReference type="RefSeq" id="WP_008039626.1">
    <property type="nucleotide sequence ID" value="NZ_JH725147.1"/>
</dbReference>
<dbReference type="EMBL" id="AIMB01000008">
    <property type="protein sequence ID" value="EJF88787.1"/>
    <property type="molecule type" value="Genomic_DNA"/>
</dbReference>
<accession>J1JUY7</accession>
<gene>
    <name evidence="3" type="ORF">ME5_01338</name>
</gene>
<organism evidence="3 4">
    <name type="scientific">Bartonella tamiae Th239</name>
    <dbReference type="NCBI Taxonomy" id="1094558"/>
    <lineage>
        <taxon>Bacteria</taxon>
        <taxon>Pseudomonadati</taxon>
        <taxon>Pseudomonadota</taxon>
        <taxon>Alphaproteobacteria</taxon>
        <taxon>Hyphomicrobiales</taxon>
        <taxon>Bartonellaceae</taxon>
        <taxon>Bartonella</taxon>
    </lineage>
</organism>
<dbReference type="OrthoDB" id="9789254at2"/>
<dbReference type="InterPro" id="IPR002563">
    <property type="entry name" value="Flavin_Rdtase-like_dom"/>
</dbReference>
<evidence type="ECO:0000259" key="2">
    <source>
        <dbReference type="SMART" id="SM00903"/>
    </source>
</evidence>
<comment type="caution">
    <text evidence="3">The sequence shown here is derived from an EMBL/GenBank/DDBJ whole genome shotgun (WGS) entry which is preliminary data.</text>
</comment>
<dbReference type="Pfam" id="PF01613">
    <property type="entry name" value="Flavin_Reduct"/>
    <property type="match status" value="1"/>
</dbReference>
<dbReference type="HOGENOM" id="CLU_059021_2_2_5"/>
<dbReference type="AlphaFoldDB" id="J1JUY7"/>
<evidence type="ECO:0000256" key="1">
    <source>
        <dbReference type="ARBA" id="ARBA00023002"/>
    </source>
</evidence>
<feature type="domain" description="Flavin reductase like" evidence="2">
    <location>
        <begin position="27"/>
        <end position="174"/>
    </location>
</feature>
<keyword evidence="1" id="KW-0560">Oxidoreductase</keyword>
<dbReference type="GO" id="GO:0006208">
    <property type="term" value="P:pyrimidine nucleobase catabolic process"/>
    <property type="evidence" value="ECO:0007669"/>
    <property type="project" value="TreeGrafter"/>
</dbReference>
<sequence length="179" mass="19880">MTKEINKSLKKDCSIPNVSSQDYRDAMSKFGAAVHLLTTDGKSGKRGVTISACCSLSDEPPTILACVRRQSEENQLFIDNGRFCVNTLSGHHQELSNIFAGRGKLSQKERFHKAEWTTLITSAPVLSDAPLSLDCQLVSWHVHATHFVLIGEVVALQKHASKNVLLYLERDYKTLPLND</sequence>
<dbReference type="eggNOG" id="COG1853">
    <property type="taxonomic scope" value="Bacteria"/>
</dbReference>